<feature type="transmembrane region" description="Helical" evidence="1">
    <location>
        <begin position="324"/>
        <end position="344"/>
    </location>
</feature>
<evidence type="ECO:0008006" key="4">
    <source>
        <dbReference type="Google" id="ProtNLM"/>
    </source>
</evidence>
<protein>
    <recommendedName>
        <fullName evidence="4">Glycosyltransferase RgtA/B/C/D-like domain-containing protein</fullName>
    </recommendedName>
</protein>
<feature type="transmembrane region" description="Helical" evidence="1">
    <location>
        <begin position="225"/>
        <end position="246"/>
    </location>
</feature>
<feature type="transmembrane region" description="Helical" evidence="1">
    <location>
        <begin position="103"/>
        <end position="122"/>
    </location>
</feature>
<feature type="transmembrane region" description="Helical" evidence="1">
    <location>
        <begin position="297"/>
        <end position="317"/>
    </location>
</feature>
<keyword evidence="1" id="KW-0812">Transmembrane</keyword>
<keyword evidence="3" id="KW-1185">Reference proteome</keyword>
<feature type="transmembrane region" description="Helical" evidence="1">
    <location>
        <begin position="388"/>
        <end position="408"/>
    </location>
</feature>
<comment type="caution">
    <text evidence="2">The sequence shown here is derived from an EMBL/GenBank/DDBJ whole genome shotgun (WGS) entry which is preliminary data.</text>
</comment>
<dbReference type="EMBL" id="JBHTIT010000001">
    <property type="protein sequence ID" value="MFD0949262.1"/>
    <property type="molecule type" value="Genomic_DNA"/>
</dbReference>
<sequence>MKFSTTLNHPKIFIAIIFLAMLFCLPMLANGLLLDDYPQRIAMYTAPTSNLFDFFSRGNPLTEAQLQSGILPWWMSEEAKVRFFRPIGELLIHLDYALWPDNFALMHLHSIAWYGVLLTAVASVYKRLLPLRWAAALATLMFALDHGHSAGVAWLCNRNVLVAMTLSMLCLLCHRRDSVRMSIVAVALFACSLAASESALALSGYLLAHELYLTRRSNTTKALRLLPYAVIGLCWIGFWATQGYGVSGPGFYIDIAQQPLLFFEKLVYRAPAYVVSQIAFPPVEVFGALELQTLPRAMQWLAGGYIFALLGLLFWFFRPLLKQLAMARFFALGLVIAALPLVASSPVSRSLWYVSFGAFGLIALYVAHYREAVATFGGNEASLRRAGIFAKTLLALHLLLSPLLFLALPQMATAFDIAMDSETVALPTTDSDPRLLLLASPTYIGSVTFPMLKDQALSYGAAPSRNLPTLTHIRGLVDTEHAFRLRRVSEDTLVVKSEQGFASMATKPYGFSAGHEVVLDDVRITVEQVNADGQPLQIRFSFKPGALSGYKVMRWQAERFVAATLPEIGTSIEIN</sequence>
<organism evidence="2 3">
    <name type="scientific">Paraperlucidibaca wandonensis</name>
    <dbReference type="NCBI Taxonomy" id="1268273"/>
    <lineage>
        <taxon>Bacteria</taxon>
        <taxon>Pseudomonadati</taxon>
        <taxon>Pseudomonadota</taxon>
        <taxon>Gammaproteobacteria</taxon>
        <taxon>Moraxellales</taxon>
        <taxon>Moraxellaceae</taxon>
        <taxon>Paraperlucidibaca</taxon>
    </lineage>
</organism>
<reference evidence="3" key="1">
    <citation type="journal article" date="2019" name="Int. J. Syst. Evol. Microbiol.">
        <title>The Global Catalogue of Microorganisms (GCM) 10K type strain sequencing project: providing services to taxonomists for standard genome sequencing and annotation.</title>
        <authorList>
            <consortium name="The Broad Institute Genomics Platform"/>
            <consortium name="The Broad Institute Genome Sequencing Center for Infectious Disease"/>
            <person name="Wu L."/>
            <person name="Ma J."/>
        </authorList>
    </citation>
    <scope>NUCLEOTIDE SEQUENCE [LARGE SCALE GENOMIC DNA]</scope>
    <source>
        <strain evidence="3">CCUG 63419</strain>
    </source>
</reference>
<dbReference type="RefSeq" id="WP_379068744.1">
    <property type="nucleotide sequence ID" value="NZ_JBHTIT010000001.1"/>
</dbReference>
<evidence type="ECO:0000313" key="3">
    <source>
        <dbReference type="Proteomes" id="UP001597044"/>
    </source>
</evidence>
<dbReference type="Proteomes" id="UP001597044">
    <property type="component" value="Unassembled WGS sequence"/>
</dbReference>
<evidence type="ECO:0000256" key="1">
    <source>
        <dbReference type="SAM" id="Phobius"/>
    </source>
</evidence>
<feature type="transmembrane region" description="Helical" evidence="1">
    <location>
        <begin position="350"/>
        <end position="367"/>
    </location>
</feature>
<evidence type="ECO:0000313" key="2">
    <source>
        <dbReference type="EMBL" id="MFD0949262.1"/>
    </source>
</evidence>
<accession>A0ABW3HEH9</accession>
<proteinExistence type="predicted"/>
<feature type="transmembrane region" description="Helical" evidence="1">
    <location>
        <begin position="12"/>
        <end position="34"/>
    </location>
</feature>
<keyword evidence="1" id="KW-1133">Transmembrane helix</keyword>
<name>A0ABW3HEH9_9GAMM</name>
<gene>
    <name evidence="2" type="ORF">ACFQ0F_02465</name>
</gene>
<keyword evidence="1" id="KW-0472">Membrane</keyword>